<name>F3KJE3_9ARCH</name>
<evidence type="ECO:0000313" key="1">
    <source>
        <dbReference type="EMBL" id="EGG42420.1"/>
    </source>
</evidence>
<protein>
    <submittedName>
        <fullName evidence="1">Uncharacterized protein</fullName>
    </submittedName>
</protein>
<dbReference type="EMBL" id="AEGP01000029">
    <property type="protein sequence ID" value="EGG42420.1"/>
    <property type="molecule type" value="Genomic_DNA"/>
</dbReference>
<sequence length="68" mass="7992">MTYHCNGICVYHKTNKISTSKKYESGQKRCSLCSIFIETTNIRCPCCHSLLRRKSRSNKKLRSMEIFE</sequence>
<dbReference type="HOGENOM" id="CLU_182705_2_0_2"/>
<gene>
    <name evidence="1" type="ORF">Nlim_0601</name>
</gene>
<comment type="caution">
    <text evidence="1">The sequence shown here is derived from an EMBL/GenBank/DDBJ whole genome shotgun (WGS) entry which is preliminary data.</text>
</comment>
<dbReference type="Proteomes" id="UP000004348">
    <property type="component" value="Chromosome"/>
</dbReference>
<organism evidence="1">
    <name type="scientific">Candidatus Nitrosarchaeum limnium SFB1</name>
    <dbReference type="NCBI Taxonomy" id="886738"/>
    <lineage>
        <taxon>Archaea</taxon>
        <taxon>Nitrososphaerota</taxon>
        <taxon>Nitrososphaeria</taxon>
        <taxon>Nitrosopumilales</taxon>
        <taxon>Nitrosopumilaceae</taxon>
        <taxon>Nitrosarchaeum</taxon>
    </lineage>
</organism>
<proteinExistence type="predicted"/>
<reference evidence="1" key="1">
    <citation type="journal article" date="2011" name="PLoS ONE">
        <title>Genome of a low-salinity ammonia-oxidizing archaeon determined by single-cell and metagenomic analysis.</title>
        <authorList>
            <person name="Blainey P.C."/>
            <person name="Mosier A.C."/>
            <person name="Potanina A."/>
            <person name="Francis C.A."/>
            <person name="Quake S.R."/>
        </authorList>
    </citation>
    <scope>NUCLEOTIDE SEQUENCE [LARGE SCALE GENOMIC DNA]</scope>
    <source>
        <strain evidence="1">SFB1</strain>
    </source>
</reference>
<accession>F3KJE3</accession>
<dbReference type="AlphaFoldDB" id="F3KJE3"/>